<reference evidence="1 2" key="1">
    <citation type="submission" date="2017-06" db="EMBL/GenBank/DDBJ databases">
        <authorList>
            <person name="Kim H.J."/>
            <person name="Triplett B.A."/>
        </authorList>
    </citation>
    <scope>NUCLEOTIDE SEQUENCE [LARGE SCALE GENOMIC DNA]</scope>
    <source>
        <strain evidence="1 2">DSM 43151</strain>
    </source>
</reference>
<dbReference type="OrthoDB" id="3215089at2"/>
<gene>
    <name evidence="1" type="ORF">SAMN06264365_13736</name>
</gene>
<sequence length="100" mass="10790">MSVIIVMRFQADPTALEQFANANAELMEGISSAGQAAGAIRHSFAAGEGEVIVIDEWPDEVTFQKFFESQPDIPKVMQAAGVQSAPEISSYRKIDAPGEF</sequence>
<name>A0A239JSG8_9ACTN</name>
<keyword evidence="2" id="KW-1185">Reference proteome</keyword>
<dbReference type="RefSeq" id="WP_089299070.1">
    <property type="nucleotide sequence ID" value="NZ_BOMU01000129.1"/>
</dbReference>
<accession>A0A239JSG8</accession>
<evidence type="ECO:0000313" key="1">
    <source>
        <dbReference type="EMBL" id="SNT08408.1"/>
    </source>
</evidence>
<proteinExistence type="predicted"/>
<protein>
    <recommendedName>
        <fullName evidence="3">Quinol monooxygenase YgiN</fullName>
    </recommendedName>
</protein>
<dbReference type="EMBL" id="FZNR01000037">
    <property type="protein sequence ID" value="SNT08408.1"/>
    <property type="molecule type" value="Genomic_DNA"/>
</dbReference>
<dbReference type="AlphaFoldDB" id="A0A239JSG8"/>
<organism evidence="1 2">
    <name type="scientific">Actinoplanes regularis</name>
    <dbReference type="NCBI Taxonomy" id="52697"/>
    <lineage>
        <taxon>Bacteria</taxon>
        <taxon>Bacillati</taxon>
        <taxon>Actinomycetota</taxon>
        <taxon>Actinomycetes</taxon>
        <taxon>Micromonosporales</taxon>
        <taxon>Micromonosporaceae</taxon>
        <taxon>Actinoplanes</taxon>
    </lineage>
</organism>
<evidence type="ECO:0000313" key="2">
    <source>
        <dbReference type="Proteomes" id="UP000198415"/>
    </source>
</evidence>
<evidence type="ECO:0008006" key="3">
    <source>
        <dbReference type="Google" id="ProtNLM"/>
    </source>
</evidence>
<dbReference type="Proteomes" id="UP000198415">
    <property type="component" value="Unassembled WGS sequence"/>
</dbReference>